<dbReference type="KEGG" id="ppp:112293305"/>
<feature type="transmembrane region" description="Helical" evidence="7">
    <location>
        <begin position="237"/>
        <end position="255"/>
    </location>
</feature>
<dbReference type="Proteomes" id="UP000006727">
    <property type="component" value="Chromosome 16"/>
</dbReference>
<comment type="subcellular location">
    <subcellularLocation>
        <location evidence="1">Membrane</location>
        <topology evidence="1">Multi-pass membrane protein</topology>
    </subcellularLocation>
</comment>
<dbReference type="GO" id="GO:0016020">
    <property type="term" value="C:membrane"/>
    <property type="evidence" value="ECO:0007669"/>
    <property type="project" value="UniProtKB-SubCell"/>
</dbReference>
<dbReference type="RefSeq" id="XP_024398336.1">
    <property type="nucleotide sequence ID" value="XM_024542568.2"/>
</dbReference>
<dbReference type="EnsemblPlants" id="Pp3c16_16610V3.1">
    <property type="protein sequence ID" value="Pp3c16_16610V3.1"/>
    <property type="gene ID" value="Pp3c16_16610"/>
</dbReference>
<feature type="transmembrane region" description="Helical" evidence="7">
    <location>
        <begin position="52"/>
        <end position="71"/>
    </location>
</feature>
<feature type="region of interest" description="Disordered" evidence="6">
    <location>
        <begin position="302"/>
        <end position="326"/>
    </location>
</feature>
<dbReference type="OrthoDB" id="551896at2759"/>
<evidence type="ECO:0000256" key="6">
    <source>
        <dbReference type="SAM" id="MobiDB-lite"/>
    </source>
</evidence>
<accession>A0A2K1J8U8</accession>
<comment type="similarity">
    <text evidence="2">Belongs to the TMEM45 family.</text>
</comment>
<dbReference type="EMBL" id="ABEU02000016">
    <property type="protein sequence ID" value="PNR37970.1"/>
    <property type="molecule type" value="Genomic_DNA"/>
</dbReference>
<dbReference type="PaxDb" id="3218-PP1S197_62V6.1"/>
<dbReference type="Gramene" id="Pp3c16_16610V3.2">
    <property type="protein sequence ID" value="Pp3c16_16610V3.2"/>
    <property type="gene ID" value="Pp3c16_16610"/>
</dbReference>
<reference evidence="9" key="3">
    <citation type="submission" date="2020-12" db="UniProtKB">
        <authorList>
            <consortium name="EnsemblPlants"/>
        </authorList>
    </citation>
    <scope>IDENTIFICATION</scope>
</reference>
<reference evidence="8 10" key="2">
    <citation type="journal article" date="2018" name="Plant J.">
        <title>The Physcomitrella patens chromosome-scale assembly reveals moss genome structure and evolution.</title>
        <authorList>
            <person name="Lang D."/>
            <person name="Ullrich K.K."/>
            <person name="Murat F."/>
            <person name="Fuchs J."/>
            <person name="Jenkins J."/>
            <person name="Haas F.B."/>
            <person name="Piednoel M."/>
            <person name="Gundlach H."/>
            <person name="Van Bel M."/>
            <person name="Meyberg R."/>
            <person name="Vives C."/>
            <person name="Morata J."/>
            <person name="Symeonidi A."/>
            <person name="Hiss M."/>
            <person name="Muchero W."/>
            <person name="Kamisugi Y."/>
            <person name="Saleh O."/>
            <person name="Blanc G."/>
            <person name="Decker E.L."/>
            <person name="van Gessel N."/>
            <person name="Grimwood J."/>
            <person name="Hayes R.D."/>
            <person name="Graham S.W."/>
            <person name="Gunter L.E."/>
            <person name="McDaniel S.F."/>
            <person name="Hoernstein S.N.W."/>
            <person name="Larsson A."/>
            <person name="Li F.W."/>
            <person name="Perroud P.F."/>
            <person name="Phillips J."/>
            <person name="Ranjan P."/>
            <person name="Rokshar D.S."/>
            <person name="Rothfels C.J."/>
            <person name="Schneider L."/>
            <person name="Shu S."/>
            <person name="Stevenson D.W."/>
            <person name="Thummler F."/>
            <person name="Tillich M."/>
            <person name="Villarreal Aguilar J.C."/>
            <person name="Widiez T."/>
            <person name="Wong G.K."/>
            <person name="Wymore A."/>
            <person name="Zhang Y."/>
            <person name="Zimmer A.D."/>
            <person name="Quatrano R.S."/>
            <person name="Mayer K.F.X."/>
            <person name="Goodstein D."/>
            <person name="Casacuberta J.M."/>
            <person name="Vandepoele K."/>
            <person name="Reski R."/>
            <person name="Cuming A.C."/>
            <person name="Tuskan G.A."/>
            <person name="Maumus F."/>
            <person name="Salse J."/>
            <person name="Schmutz J."/>
            <person name="Rensing S.A."/>
        </authorList>
    </citation>
    <scope>NUCLEOTIDE SEQUENCE [LARGE SCALE GENOMIC DNA]</scope>
    <source>
        <strain evidence="9 10">cv. Gransden 2004</strain>
    </source>
</reference>
<feature type="transmembrane region" description="Helical" evidence="7">
    <location>
        <begin position="6"/>
        <end position="25"/>
    </location>
</feature>
<protein>
    <submittedName>
        <fullName evidence="8 9">Uncharacterized protein</fullName>
    </submittedName>
</protein>
<keyword evidence="10" id="KW-1185">Reference proteome</keyword>
<organism evidence="8">
    <name type="scientific">Physcomitrium patens</name>
    <name type="common">Spreading-leaved earth moss</name>
    <name type="synonym">Physcomitrella patens</name>
    <dbReference type="NCBI Taxonomy" id="3218"/>
    <lineage>
        <taxon>Eukaryota</taxon>
        <taxon>Viridiplantae</taxon>
        <taxon>Streptophyta</taxon>
        <taxon>Embryophyta</taxon>
        <taxon>Bryophyta</taxon>
        <taxon>Bryophytina</taxon>
        <taxon>Bryopsida</taxon>
        <taxon>Funariidae</taxon>
        <taxon>Funariales</taxon>
        <taxon>Funariaceae</taxon>
        <taxon>Physcomitrium</taxon>
    </lineage>
</organism>
<evidence type="ECO:0000256" key="7">
    <source>
        <dbReference type="SAM" id="Phobius"/>
    </source>
</evidence>
<reference evidence="8 10" key="1">
    <citation type="journal article" date="2008" name="Science">
        <title>The Physcomitrella genome reveals evolutionary insights into the conquest of land by plants.</title>
        <authorList>
            <person name="Rensing S."/>
            <person name="Lang D."/>
            <person name="Zimmer A."/>
            <person name="Terry A."/>
            <person name="Salamov A."/>
            <person name="Shapiro H."/>
            <person name="Nishiyama T."/>
            <person name="Perroud P.-F."/>
            <person name="Lindquist E."/>
            <person name="Kamisugi Y."/>
            <person name="Tanahashi T."/>
            <person name="Sakakibara K."/>
            <person name="Fujita T."/>
            <person name="Oishi K."/>
            <person name="Shin-I T."/>
            <person name="Kuroki Y."/>
            <person name="Toyoda A."/>
            <person name="Suzuki Y."/>
            <person name="Hashimoto A."/>
            <person name="Yamaguchi K."/>
            <person name="Sugano A."/>
            <person name="Kohara Y."/>
            <person name="Fujiyama A."/>
            <person name="Anterola A."/>
            <person name="Aoki S."/>
            <person name="Ashton N."/>
            <person name="Barbazuk W.B."/>
            <person name="Barker E."/>
            <person name="Bennetzen J."/>
            <person name="Bezanilla M."/>
            <person name="Blankenship R."/>
            <person name="Cho S.H."/>
            <person name="Dutcher S."/>
            <person name="Estelle M."/>
            <person name="Fawcett J.A."/>
            <person name="Gundlach H."/>
            <person name="Hanada K."/>
            <person name="Heyl A."/>
            <person name="Hicks K.A."/>
            <person name="Hugh J."/>
            <person name="Lohr M."/>
            <person name="Mayer K."/>
            <person name="Melkozernov A."/>
            <person name="Murata T."/>
            <person name="Nelson D."/>
            <person name="Pils B."/>
            <person name="Prigge M."/>
            <person name="Reiss B."/>
            <person name="Renner T."/>
            <person name="Rombauts S."/>
            <person name="Rushton P."/>
            <person name="Sanderfoot A."/>
            <person name="Schween G."/>
            <person name="Shiu S.-H."/>
            <person name="Stueber K."/>
            <person name="Theodoulou F.L."/>
            <person name="Tu H."/>
            <person name="Van de Peer Y."/>
            <person name="Verrier P.J."/>
            <person name="Waters E."/>
            <person name="Wood A."/>
            <person name="Yang L."/>
            <person name="Cove D."/>
            <person name="Cuming A."/>
            <person name="Hasebe M."/>
            <person name="Lucas S."/>
            <person name="Mishler D.B."/>
            <person name="Reski R."/>
            <person name="Grigoriev I."/>
            <person name="Quatrano R.S."/>
            <person name="Boore J.L."/>
        </authorList>
    </citation>
    <scope>NUCLEOTIDE SEQUENCE [LARGE SCALE GENOMIC DNA]</scope>
    <source>
        <strain evidence="9 10">cv. Gransden 2004</strain>
    </source>
</reference>
<dbReference type="Gramene" id="Pp3c16_16610V3.1">
    <property type="protein sequence ID" value="Pp3c16_16610V3.1"/>
    <property type="gene ID" value="Pp3c16_16610"/>
</dbReference>
<dbReference type="PANTHER" id="PTHR46285">
    <property type="entry name" value="PROTEINASE INHIBITOR I4, SERPIN (DUF716)-RELATED"/>
    <property type="match status" value="1"/>
</dbReference>
<evidence type="ECO:0000313" key="10">
    <source>
        <dbReference type="Proteomes" id="UP000006727"/>
    </source>
</evidence>
<proteinExistence type="inferred from homology"/>
<dbReference type="OMA" id="CEEFLVF"/>
<dbReference type="FunCoup" id="A0A2K1J8U8">
    <property type="interactions" value="1168"/>
</dbReference>
<evidence type="ECO:0000313" key="8">
    <source>
        <dbReference type="EMBL" id="PNR37970.1"/>
    </source>
</evidence>
<evidence type="ECO:0000256" key="3">
    <source>
        <dbReference type="ARBA" id="ARBA00022692"/>
    </source>
</evidence>
<keyword evidence="3 7" id="KW-0812">Transmembrane</keyword>
<keyword evidence="4 7" id="KW-1133">Transmembrane helix</keyword>
<evidence type="ECO:0000313" key="9">
    <source>
        <dbReference type="EnsemblPlants" id="Pp3c16_16610V3.1"/>
    </source>
</evidence>
<name>A0A2K1J8U8_PHYPA</name>
<keyword evidence="5 7" id="KW-0472">Membrane</keyword>
<feature type="transmembrane region" description="Helical" evidence="7">
    <location>
        <begin position="149"/>
        <end position="169"/>
    </location>
</feature>
<feature type="transmembrane region" description="Helical" evidence="7">
    <location>
        <begin position="91"/>
        <end position="107"/>
    </location>
</feature>
<dbReference type="AlphaFoldDB" id="A0A2K1J8U8"/>
<evidence type="ECO:0000256" key="2">
    <source>
        <dbReference type="ARBA" id="ARBA00006948"/>
    </source>
</evidence>
<evidence type="ECO:0000256" key="4">
    <source>
        <dbReference type="ARBA" id="ARBA00022989"/>
    </source>
</evidence>
<evidence type="ECO:0000256" key="1">
    <source>
        <dbReference type="ARBA" id="ARBA00004141"/>
    </source>
</evidence>
<feature type="compositionally biased region" description="Polar residues" evidence="6">
    <location>
        <begin position="317"/>
        <end position="326"/>
    </location>
</feature>
<dbReference type="Pfam" id="PF04819">
    <property type="entry name" value="DUF716"/>
    <property type="match status" value="1"/>
</dbReference>
<feature type="transmembrane region" description="Helical" evidence="7">
    <location>
        <begin position="119"/>
        <end position="137"/>
    </location>
</feature>
<sequence>MGWEAQAAAGVGFLIVGMLQGFKQVKSYRLRNMRSYSMQHGGSRRKSWYHDLELYLVLIFALSHVICDVVVGSSEGDLKHPVAVSVNSQRLVVAINFLFYAIVTLIVDNTNVLPIPPELISLIALSAFGQEFLLFYLQRDSAGLEGQYHYLLLVPIGVCAGSTVAEIAYPKSVLPPLIRSMGLVLQGTWFIQTALSLFSPKWIAQGCTLREEGEGDYTVACEGMTLMRGQAIATLQFNCHLAFLLISLLPLYSIMCKLYTLPQHYQPLGDSEGSESKELMQLKDSSRISPHYMHADQFHVIQEDEELEEPTPRRSSDSNGFHTMVI</sequence>
<dbReference type="PANTHER" id="PTHR46285:SF7">
    <property type="entry name" value="OS06G0238900 PROTEIN"/>
    <property type="match status" value="1"/>
</dbReference>
<dbReference type="EnsemblPlants" id="Pp3c16_16610V3.2">
    <property type="protein sequence ID" value="Pp3c16_16610V3.2"/>
    <property type="gene ID" value="Pp3c16_16610"/>
</dbReference>
<evidence type="ECO:0000256" key="5">
    <source>
        <dbReference type="ARBA" id="ARBA00023136"/>
    </source>
</evidence>
<gene>
    <name evidence="9" type="primary">LOC112293305</name>
    <name evidence="8" type="ORF">PHYPA_021081</name>
</gene>
<dbReference type="GeneID" id="112293305"/>
<dbReference type="InterPro" id="IPR006904">
    <property type="entry name" value="DUF716"/>
</dbReference>